<protein>
    <submittedName>
        <fullName evidence="1">Uncharacterized protein</fullName>
    </submittedName>
</protein>
<gene>
    <name evidence="1" type="ORF">AVEN_3418_1</name>
</gene>
<keyword evidence="2" id="KW-1185">Reference proteome</keyword>
<evidence type="ECO:0000313" key="1">
    <source>
        <dbReference type="EMBL" id="GBM72770.1"/>
    </source>
</evidence>
<dbReference type="AlphaFoldDB" id="A0A4Y2I5I9"/>
<reference evidence="1 2" key="1">
    <citation type="journal article" date="2019" name="Sci. Rep.">
        <title>Orb-weaving spider Araneus ventricosus genome elucidates the spidroin gene catalogue.</title>
        <authorList>
            <person name="Kono N."/>
            <person name="Nakamura H."/>
            <person name="Ohtoshi R."/>
            <person name="Moran D.A.P."/>
            <person name="Shinohara A."/>
            <person name="Yoshida Y."/>
            <person name="Fujiwara M."/>
            <person name="Mori M."/>
            <person name="Tomita M."/>
            <person name="Arakawa K."/>
        </authorList>
    </citation>
    <scope>NUCLEOTIDE SEQUENCE [LARGE SCALE GENOMIC DNA]</scope>
</reference>
<name>A0A4Y2I5I9_ARAVE</name>
<proteinExistence type="predicted"/>
<sequence>MHEGISAKDGRGVLMERSSLRDRWIPSWKSNSTKDTTRGRLVGFNGARAKFGHAAPKQMDNTKQLRMVKENISYEKECVINDSEYKKLIF</sequence>
<organism evidence="1 2">
    <name type="scientific">Araneus ventricosus</name>
    <name type="common">Orbweaver spider</name>
    <name type="synonym">Epeira ventricosa</name>
    <dbReference type="NCBI Taxonomy" id="182803"/>
    <lineage>
        <taxon>Eukaryota</taxon>
        <taxon>Metazoa</taxon>
        <taxon>Ecdysozoa</taxon>
        <taxon>Arthropoda</taxon>
        <taxon>Chelicerata</taxon>
        <taxon>Arachnida</taxon>
        <taxon>Araneae</taxon>
        <taxon>Araneomorphae</taxon>
        <taxon>Entelegynae</taxon>
        <taxon>Araneoidea</taxon>
        <taxon>Araneidae</taxon>
        <taxon>Araneus</taxon>
    </lineage>
</organism>
<dbReference type="Proteomes" id="UP000499080">
    <property type="component" value="Unassembled WGS sequence"/>
</dbReference>
<evidence type="ECO:0000313" key="2">
    <source>
        <dbReference type="Proteomes" id="UP000499080"/>
    </source>
</evidence>
<dbReference type="EMBL" id="BGPR01002398">
    <property type="protein sequence ID" value="GBM72770.1"/>
    <property type="molecule type" value="Genomic_DNA"/>
</dbReference>
<accession>A0A4Y2I5I9</accession>
<comment type="caution">
    <text evidence="1">The sequence shown here is derived from an EMBL/GenBank/DDBJ whole genome shotgun (WGS) entry which is preliminary data.</text>
</comment>